<reference evidence="4" key="1">
    <citation type="submission" date="2018-12" db="EMBL/GenBank/DDBJ databases">
        <title>Tengunoibacter tsumagoiensis gen. nov., sp. nov., Dictyobacter kobayashii sp. nov., D. alpinus sp. nov., and D. joshuensis sp. nov. and description of Dictyobacteraceae fam. nov. within the order Ktedonobacterales isolated from Tengu-no-mugimeshi.</title>
        <authorList>
            <person name="Wang C.M."/>
            <person name="Zheng Y."/>
            <person name="Sakai Y."/>
            <person name="Toyoda A."/>
            <person name="Minakuchi Y."/>
            <person name="Abe K."/>
            <person name="Yokota A."/>
            <person name="Yabe S."/>
        </authorList>
    </citation>
    <scope>NUCLEOTIDE SEQUENCE [LARGE SCALE GENOMIC DNA]</scope>
    <source>
        <strain evidence="4">S-27</strain>
    </source>
</reference>
<gene>
    <name evidence="3" type="ORF">KDAU_21230</name>
</gene>
<proteinExistence type="predicted"/>
<dbReference type="EMBL" id="BIFQ01000001">
    <property type="protein sequence ID" value="GCE04794.1"/>
    <property type="molecule type" value="Genomic_DNA"/>
</dbReference>
<name>A0A401ZD33_9CHLR</name>
<keyword evidence="2" id="KW-0812">Transmembrane</keyword>
<feature type="transmembrane region" description="Helical" evidence="2">
    <location>
        <begin position="27"/>
        <end position="50"/>
    </location>
</feature>
<evidence type="ECO:0000256" key="1">
    <source>
        <dbReference type="SAM" id="MobiDB-lite"/>
    </source>
</evidence>
<feature type="compositionally biased region" description="Polar residues" evidence="1">
    <location>
        <begin position="1"/>
        <end position="12"/>
    </location>
</feature>
<accession>A0A401ZD33</accession>
<comment type="caution">
    <text evidence="3">The sequence shown here is derived from an EMBL/GenBank/DDBJ whole genome shotgun (WGS) entry which is preliminary data.</text>
</comment>
<sequence>MNMNAQPEQATIPTEPHTKTPRRRGKILLSSFLTLVVLAGAAFSTSLLIAQHTSSKAASTSGLHGDIAAMQKENQQYMQFLPPSTSGRFKSSAMAASVTLPAYNNVGISTTKNLTAANFDGAGYSYSYAGLFESNLETNLPFAYDGLQFNWTNVNPVTSPTAADNWQASGQVLPLNATGAHKVGFIGSATHGSASGNVLVTYSDGSTQSIPLGFSDWTLGGGTQSPAYGNRIADAQMKRDTRSGEQNVKTYVFYASITLDTSKTPVSVKLPTLTGSAQMHIFSYSNSVAPANAYNNVGMSSDAYTTAGNLDGAGYSYSSRANNWGAGYTILYNQDLAGNYAMRFQWPDVLPGSPDNYQANGQTIAVTPVAGATKLGFVGAATNGPSYGTATINYSDGSQQPFTLGFSDWTLDGYTRAPSFNNRYFEDMTYRNSRSGQQNVYTFYFYADVNLQPGKTITSVTLPSSTNQGKIHVYSIATGVAGFYDSVGVTSDNNEVYGNFDGGNHSYSTQAMQNAGVVFSSAGNLHPYRVNGINFYIQSSMSGFPDNWLANGQPIGVATVAGASTLGFIGSSVNGASTGNGLITYTDGTTQAYTLGFSDWCATAPQYNNTVVASMPYRNGAYGPQSIKNNLYYAEVPIEVNKTIASVQLPTTSGGLMHIFAVGERVGNYNNIGISNDTATKLANFDGSGHSYSAQALQTAGISAGGTYTHDGFGFKFGTNDGGTTFSGSPNNYVVVGQTIEENLTGAGSPTSVGFILSSTGGGASGTATLVYVDGTTQNITLGAPDWCNSAATAQYQVSVAASMSYRNTFTGQQTQTNYLYFAAFTLANPNVAVAKIVLPNGSQLHVFSIAYK</sequence>
<organism evidence="3 4">
    <name type="scientific">Dictyobacter aurantiacus</name>
    <dbReference type="NCBI Taxonomy" id="1936993"/>
    <lineage>
        <taxon>Bacteria</taxon>
        <taxon>Bacillati</taxon>
        <taxon>Chloroflexota</taxon>
        <taxon>Ktedonobacteria</taxon>
        <taxon>Ktedonobacterales</taxon>
        <taxon>Dictyobacteraceae</taxon>
        <taxon>Dictyobacter</taxon>
    </lineage>
</organism>
<evidence type="ECO:0000313" key="3">
    <source>
        <dbReference type="EMBL" id="GCE04794.1"/>
    </source>
</evidence>
<evidence type="ECO:0000256" key="2">
    <source>
        <dbReference type="SAM" id="Phobius"/>
    </source>
</evidence>
<dbReference type="RefSeq" id="WP_126595908.1">
    <property type="nucleotide sequence ID" value="NZ_BIFQ01000001.1"/>
</dbReference>
<feature type="region of interest" description="Disordered" evidence="1">
    <location>
        <begin position="1"/>
        <end position="23"/>
    </location>
</feature>
<evidence type="ECO:0008006" key="5">
    <source>
        <dbReference type="Google" id="ProtNLM"/>
    </source>
</evidence>
<dbReference type="Proteomes" id="UP000287224">
    <property type="component" value="Unassembled WGS sequence"/>
</dbReference>
<protein>
    <recommendedName>
        <fullName evidence="5">PA14 domain-containing protein</fullName>
    </recommendedName>
</protein>
<dbReference type="AlphaFoldDB" id="A0A401ZD33"/>
<dbReference type="OrthoDB" id="581621at2"/>
<evidence type="ECO:0000313" key="4">
    <source>
        <dbReference type="Proteomes" id="UP000287224"/>
    </source>
</evidence>
<keyword evidence="2" id="KW-1133">Transmembrane helix</keyword>
<keyword evidence="2" id="KW-0472">Membrane</keyword>
<keyword evidence="4" id="KW-1185">Reference proteome</keyword>